<proteinExistence type="predicted"/>
<dbReference type="RefSeq" id="WP_189530678.1">
    <property type="nucleotide sequence ID" value="NZ_BMYX01000001.1"/>
</dbReference>
<dbReference type="EMBL" id="BMYX01000001">
    <property type="protein sequence ID" value="GGY05072.1"/>
    <property type="molecule type" value="Genomic_DNA"/>
</dbReference>
<dbReference type="Proteomes" id="UP000645257">
    <property type="component" value="Unassembled WGS sequence"/>
</dbReference>
<keyword evidence="2" id="KW-1185">Reference proteome</keyword>
<organism evidence="1 2">
    <name type="scientific">Paludibacterium paludis</name>
    <dbReference type="NCBI Taxonomy" id="1225769"/>
    <lineage>
        <taxon>Bacteria</taxon>
        <taxon>Pseudomonadati</taxon>
        <taxon>Pseudomonadota</taxon>
        <taxon>Betaproteobacteria</taxon>
        <taxon>Neisseriales</taxon>
        <taxon>Chromobacteriaceae</taxon>
        <taxon>Paludibacterium</taxon>
    </lineage>
</organism>
<comment type="caution">
    <text evidence="1">The sequence shown here is derived from an EMBL/GenBank/DDBJ whole genome shotgun (WGS) entry which is preliminary data.</text>
</comment>
<dbReference type="AlphaFoldDB" id="A0A918U7L6"/>
<protein>
    <submittedName>
        <fullName evidence="1">Uncharacterized protein</fullName>
    </submittedName>
</protein>
<evidence type="ECO:0000313" key="1">
    <source>
        <dbReference type="EMBL" id="GGY05072.1"/>
    </source>
</evidence>
<accession>A0A918U7L6</accession>
<sequence>MSNFKLSLPTDIPWERICVTEDMMDRNICDERLPAKWQTSMAVFKYRPDDANQLYPNYTITYLKVTATITGYQPLDKEVQGQINWNGLNVATIPGLTDLLNAYNPCHGAILQVLVGPSGHNEKIPLSDYPFFLDFEPKKRELYELATDTKEKQSRSIESVNVTKSAGNTQSTEIFDIDMGGGGGGGQVSVFGTGGGFNYNAPHGQWGTKRMNAEEGMATRSTDTGEEKRETYSFTSQISQMYHQLDSYHLGTNRAVFFIQPRPHTLEEPSGFVRGPRPVEGIQEFFLVVAQPKQQKDFCVAVRLDTSHLTRTPVMDFDRKSVSTSIATANAPVATDHDIPAENIVGARACFIDCWDVHYQCYRTEAHDTVTFDAPAGYRIEGFNDLINEATHGSTSVVVTPNGATLNINVQANGHICYEGSEVCVNCPDTIQAWAGHARRQVQVNLVSTTPTKKVGEQEVLMITTRGLCCCANERVRHPTFTNEYVTAIKAVPPSLAPIRPVTASDTATHLPSLVTGAPAGALQETPRTASHTSGLCPECAGAAHTLNTATAAATPPAPAGYTLRQANELGGYIRTETLKSLNDPFAIPKKFVDTDFFAKQLEYAVVQTKKGRQLVDRPASEQLPKRAVDYLAKRLRKPPKEVTLSDALALQGRELAEVSGLSEAAIQRLKLTALGVAFHEDKPGKGAKPKPSAY</sequence>
<gene>
    <name evidence="1" type="ORF">GCM10011289_04540</name>
</gene>
<name>A0A918U7L6_9NEIS</name>
<reference evidence="1" key="2">
    <citation type="submission" date="2020-09" db="EMBL/GenBank/DDBJ databases">
        <authorList>
            <person name="Sun Q."/>
            <person name="Kim S."/>
        </authorList>
    </citation>
    <scope>NUCLEOTIDE SEQUENCE</scope>
    <source>
        <strain evidence="1">KCTC 32182</strain>
    </source>
</reference>
<reference evidence="1" key="1">
    <citation type="journal article" date="2014" name="Int. J. Syst. Evol. Microbiol.">
        <title>Complete genome sequence of Corynebacterium casei LMG S-19264T (=DSM 44701T), isolated from a smear-ripened cheese.</title>
        <authorList>
            <consortium name="US DOE Joint Genome Institute (JGI-PGF)"/>
            <person name="Walter F."/>
            <person name="Albersmeier A."/>
            <person name="Kalinowski J."/>
            <person name="Ruckert C."/>
        </authorList>
    </citation>
    <scope>NUCLEOTIDE SEQUENCE</scope>
    <source>
        <strain evidence="1">KCTC 32182</strain>
    </source>
</reference>
<evidence type="ECO:0000313" key="2">
    <source>
        <dbReference type="Proteomes" id="UP000645257"/>
    </source>
</evidence>